<comment type="caution">
    <text evidence="7">The sequence shown here is derived from an EMBL/GenBank/DDBJ whole genome shotgun (WGS) entry which is preliminary data.</text>
</comment>
<dbReference type="PROSITE" id="PS00216">
    <property type="entry name" value="SUGAR_TRANSPORT_1"/>
    <property type="match status" value="1"/>
</dbReference>
<dbReference type="PROSITE" id="PS50850">
    <property type="entry name" value="MFS"/>
    <property type="match status" value="1"/>
</dbReference>
<keyword evidence="7" id="KW-0762">Sugar transport</keyword>
<evidence type="ECO:0000313" key="8">
    <source>
        <dbReference type="Proteomes" id="UP000288716"/>
    </source>
</evidence>
<evidence type="ECO:0000256" key="5">
    <source>
        <dbReference type="SAM" id="Phobius"/>
    </source>
</evidence>
<evidence type="ECO:0000259" key="6">
    <source>
        <dbReference type="PROSITE" id="PS50850"/>
    </source>
</evidence>
<feature type="transmembrane region" description="Helical" evidence="5">
    <location>
        <begin position="178"/>
        <end position="203"/>
    </location>
</feature>
<dbReference type="Gene3D" id="1.20.1250.20">
    <property type="entry name" value="MFS general substrate transporter like domains"/>
    <property type="match status" value="1"/>
</dbReference>
<dbReference type="OrthoDB" id="6339427at2759"/>
<accession>A0A443S018</accession>
<feature type="non-terminal residue" evidence="7">
    <location>
        <position position="1"/>
    </location>
</feature>
<dbReference type="Proteomes" id="UP000288716">
    <property type="component" value="Unassembled WGS sequence"/>
</dbReference>
<evidence type="ECO:0000256" key="1">
    <source>
        <dbReference type="ARBA" id="ARBA00004141"/>
    </source>
</evidence>
<dbReference type="PANTHER" id="PTHR48021:SF1">
    <property type="entry name" value="GH07001P-RELATED"/>
    <property type="match status" value="1"/>
</dbReference>
<feature type="transmembrane region" description="Helical" evidence="5">
    <location>
        <begin position="101"/>
        <end position="123"/>
    </location>
</feature>
<evidence type="ECO:0000256" key="3">
    <source>
        <dbReference type="ARBA" id="ARBA00022989"/>
    </source>
</evidence>
<dbReference type="STRING" id="299467.A0A443S018"/>
<keyword evidence="7" id="KW-0813">Transport</keyword>
<dbReference type="PANTHER" id="PTHR48021">
    <property type="match status" value="1"/>
</dbReference>
<feature type="transmembrane region" description="Helical" evidence="5">
    <location>
        <begin position="245"/>
        <end position="267"/>
    </location>
</feature>
<reference evidence="7 8" key="1">
    <citation type="journal article" date="2018" name="Gigascience">
        <title>Genomes of trombidid mites reveal novel predicted allergens and laterally-transferred genes associated with secondary metabolism.</title>
        <authorList>
            <person name="Dong X."/>
            <person name="Chaisiri K."/>
            <person name="Xia D."/>
            <person name="Armstrong S.D."/>
            <person name="Fang Y."/>
            <person name="Donnelly M.J."/>
            <person name="Kadowaki T."/>
            <person name="McGarry J.W."/>
            <person name="Darby A.C."/>
            <person name="Makepeace B.L."/>
        </authorList>
    </citation>
    <scope>NUCLEOTIDE SEQUENCE [LARGE SCALE GENOMIC DNA]</scope>
    <source>
        <strain evidence="7">UoL-UT</strain>
    </source>
</reference>
<dbReference type="AlphaFoldDB" id="A0A443S018"/>
<dbReference type="InterPro" id="IPR003663">
    <property type="entry name" value="Sugar/inositol_transpt"/>
</dbReference>
<feature type="transmembrane region" description="Helical" evidence="5">
    <location>
        <begin position="74"/>
        <end position="95"/>
    </location>
</feature>
<protein>
    <submittedName>
        <fullName evidence="7">Solute carrier family 2: facilitated glucose transporter member 8-like protein</fullName>
    </submittedName>
</protein>
<sequence length="387" mass="43493">WFGSLAISTIIGYTPPGIPSIEDIHSHLQISKSSENWLRSLMPLGASLGALIAVSDLYRCPHRCKSLKLHLRKLAAFFGSGFQLWVTIGVFLVYVKGIYLPWSWLAVSNTIYPIVLLVMLCFLPESPVFLMKKKLYLEATDSLLFLFGNNSDLTNPSLYSISEEDQKVSICDFRTKEIFVLLMLCLTLRFFQQFSAINAVMFYSTDMLKSIQSVNINICVMAIAGVGVLFMFIASLLMDKAGRRLLLMVFGAIMSLSMALMALFFLLVSIKGKHFQDQFGITFLIALCTFVAAFSIGYGPIPWLLMSEYVPAKVKGLASGLAAGFNWMCAFVITQVFHYLLDLIHEQGTYLLFSIMCLLSVFFVYLKIYETKGKSLQEIQSFFKDTS</sequence>
<dbReference type="VEuPathDB" id="VectorBase:LDEU011165"/>
<proteinExistence type="predicted"/>
<evidence type="ECO:0000256" key="4">
    <source>
        <dbReference type="ARBA" id="ARBA00023136"/>
    </source>
</evidence>
<keyword evidence="8" id="KW-1185">Reference proteome</keyword>
<evidence type="ECO:0000313" key="7">
    <source>
        <dbReference type="EMBL" id="RWS20875.1"/>
    </source>
</evidence>
<dbReference type="GO" id="GO:0016020">
    <property type="term" value="C:membrane"/>
    <property type="evidence" value="ECO:0007669"/>
    <property type="project" value="UniProtKB-SubCell"/>
</dbReference>
<keyword evidence="2 5" id="KW-0812">Transmembrane</keyword>
<name>A0A443S018_9ACAR</name>
<dbReference type="GO" id="GO:0022857">
    <property type="term" value="F:transmembrane transporter activity"/>
    <property type="evidence" value="ECO:0007669"/>
    <property type="project" value="InterPro"/>
</dbReference>
<dbReference type="SUPFAM" id="SSF103473">
    <property type="entry name" value="MFS general substrate transporter"/>
    <property type="match status" value="1"/>
</dbReference>
<feature type="transmembrane region" description="Helical" evidence="5">
    <location>
        <begin position="279"/>
        <end position="305"/>
    </location>
</feature>
<dbReference type="InterPro" id="IPR005828">
    <property type="entry name" value="MFS_sugar_transport-like"/>
</dbReference>
<dbReference type="EMBL" id="NCKV01014991">
    <property type="protein sequence ID" value="RWS20875.1"/>
    <property type="molecule type" value="Genomic_DNA"/>
</dbReference>
<organism evidence="7 8">
    <name type="scientific">Leptotrombidium deliense</name>
    <dbReference type="NCBI Taxonomy" id="299467"/>
    <lineage>
        <taxon>Eukaryota</taxon>
        <taxon>Metazoa</taxon>
        <taxon>Ecdysozoa</taxon>
        <taxon>Arthropoda</taxon>
        <taxon>Chelicerata</taxon>
        <taxon>Arachnida</taxon>
        <taxon>Acari</taxon>
        <taxon>Acariformes</taxon>
        <taxon>Trombidiformes</taxon>
        <taxon>Prostigmata</taxon>
        <taxon>Anystina</taxon>
        <taxon>Parasitengona</taxon>
        <taxon>Trombiculoidea</taxon>
        <taxon>Trombiculidae</taxon>
        <taxon>Leptotrombidium</taxon>
    </lineage>
</organism>
<feature type="domain" description="Major facilitator superfamily (MFS) profile" evidence="6">
    <location>
        <begin position="1"/>
        <end position="372"/>
    </location>
</feature>
<comment type="subcellular location">
    <subcellularLocation>
        <location evidence="1">Membrane</location>
        <topology evidence="1">Multi-pass membrane protein</topology>
    </subcellularLocation>
</comment>
<dbReference type="InterPro" id="IPR036259">
    <property type="entry name" value="MFS_trans_sf"/>
</dbReference>
<dbReference type="PRINTS" id="PR00171">
    <property type="entry name" value="SUGRTRNSPORT"/>
</dbReference>
<feature type="transmembrane region" description="Helical" evidence="5">
    <location>
        <begin position="347"/>
        <end position="366"/>
    </location>
</feature>
<feature type="transmembrane region" description="Helical" evidence="5">
    <location>
        <begin position="317"/>
        <end position="341"/>
    </location>
</feature>
<dbReference type="InterPro" id="IPR050549">
    <property type="entry name" value="MFS_Trehalose_Transporter"/>
</dbReference>
<dbReference type="InterPro" id="IPR005829">
    <property type="entry name" value="Sugar_transporter_CS"/>
</dbReference>
<evidence type="ECO:0000256" key="2">
    <source>
        <dbReference type="ARBA" id="ARBA00022692"/>
    </source>
</evidence>
<feature type="transmembrane region" description="Helical" evidence="5">
    <location>
        <begin position="215"/>
        <end position="238"/>
    </location>
</feature>
<keyword evidence="3 5" id="KW-1133">Transmembrane helix</keyword>
<dbReference type="Pfam" id="PF00083">
    <property type="entry name" value="Sugar_tr"/>
    <property type="match status" value="1"/>
</dbReference>
<dbReference type="InterPro" id="IPR020846">
    <property type="entry name" value="MFS_dom"/>
</dbReference>
<feature type="transmembrane region" description="Helical" evidence="5">
    <location>
        <begin position="37"/>
        <end position="54"/>
    </location>
</feature>
<gene>
    <name evidence="7" type="ORF">B4U80_05931</name>
</gene>
<keyword evidence="4 5" id="KW-0472">Membrane</keyword>